<dbReference type="AlphaFoldDB" id="A0A0F9NQZ5"/>
<gene>
    <name evidence="1" type="ORF">LCGC14_0995530</name>
</gene>
<dbReference type="EMBL" id="LAZR01003810">
    <property type="protein sequence ID" value="KKN14497.1"/>
    <property type="molecule type" value="Genomic_DNA"/>
</dbReference>
<organism evidence="1">
    <name type="scientific">marine sediment metagenome</name>
    <dbReference type="NCBI Taxonomy" id="412755"/>
    <lineage>
        <taxon>unclassified sequences</taxon>
        <taxon>metagenomes</taxon>
        <taxon>ecological metagenomes</taxon>
    </lineage>
</organism>
<reference evidence="1" key="1">
    <citation type="journal article" date="2015" name="Nature">
        <title>Complex archaea that bridge the gap between prokaryotes and eukaryotes.</title>
        <authorList>
            <person name="Spang A."/>
            <person name="Saw J.H."/>
            <person name="Jorgensen S.L."/>
            <person name="Zaremba-Niedzwiedzka K."/>
            <person name="Martijn J."/>
            <person name="Lind A.E."/>
            <person name="van Eijk R."/>
            <person name="Schleper C."/>
            <person name="Guy L."/>
            <person name="Ettema T.J."/>
        </authorList>
    </citation>
    <scope>NUCLEOTIDE SEQUENCE</scope>
</reference>
<sequence>MNQETKTCQNCKQEFTIEPDDFAFYKKMDTPPPTFCPDCREQRRLAFRNERALYKRKCDLCGKEVVSRVSSDAPYQMYCQKCWWSDTWDPLEYGKDYDFSKPFFEQFKELLQKTPHIALLNFNTVNSEWVNQETDVKNCYLEVGGHFNEDSAYNTYLLHGKDCFDNYWVMHSELCYECINCERCYRTIFSRDCFNCRNVTLSFNCRNCSDVFGCAGLRNKRYYIFNKPYSKEEYEKFIKENPITSHENLKKIEEKAQEVRLSIPHRDRFVVKSTHVSGNRILESKNTHNCWSVENMENVKNFYIALQMKDSYDGSSIAWGELVYENAHSGGVYNTKFSAFNFGAGGSSGVQEKNTSYLEYCHTAPGSNYCFGCVNLKKQEYCILNKKYSKEEYEVLIPKIKEHMNTMPYIDSKGRTYAYGEFFPSEFSPYGYNETAAMDFYPLTKKEALEKGYLWSDYEQEIHHEFSDYKIPDDIKDVKDDVLKKVLKDEVTDKAYRLIPMELQFYRRMGIPIPRRSPLQRHKDRIAKLLPRKLFDGKCQCAGEQSDSKVYMNTSKNHQPHEPSEHCPNTFKTPYSSNKPEIVYCEQCYQAEIS</sequence>
<comment type="caution">
    <text evidence="1">The sequence shown here is derived from an EMBL/GenBank/DDBJ whole genome shotgun (WGS) entry which is preliminary data.</text>
</comment>
<name>A0A0F9NQZ5_9ZZZZ</name>
<protein>
    <submittedName>
        <fullName evidence="1">Uncharacterized protein</fullName>
    </submittedName>
</protein>
<proteinExistence type="predicted"/>
<accession>A0A0F9NQZ5</accession>
<evidence type="ECO:0000313" key="1">
    <source>
        <dbReference type="EMBL" id="KKN14497.1"/>
    </source>
</evidence>